<name>A0A4U3L2L8_9BACT</name>
<dbReference type="InterPro" id="IPR012938">
    <property type="entry name" value="Glc/Sorbosone_DH"/>
</dbReference>
<dbReference type="InterPro" id="IPR011041">
    <property type="entry name" value="Quinoprot_gluc/sorb_DH_b-prop"/>
</dbReference>
<dbReference type="RefSeq" id="WP_137261263.1">
    <property type="nucleotide sequence ID" value="NZ_SZQL01000005.1"/>
</dbReference>
<dbReference type="SUPFAM" id="SSF50952">
    <property type="entry name" value="Soluble quinoprotein glucose dehydrogenase"/>
    <property type="match status" value="1"/>
</dbReference>
<dbReference type="Proteomes" id="UP000305848">
    <property type="component" value="Unassembled WGS sequence"/>
</dbReference>
<sequence>MKKHFYTVCTLLVCMSCLHAQNGVQLIPFSSGYNLPLGLENCGDSRLFVVQKTGQIMICDAAGKKLTTPFLDISDRVKTRQNEQGLLGLAFHPNYLKNGFFYINYINRNGNTQISRFKVSAGNKNIANTSSEKKILEIVQPYTNHNGGCTRFGPDGYLYIGMGDGGNAGDPQNRGQNPSSLLGKMLRIDVNSGSAAYTIPPTNPFVNKAGYQPEIWALGLRNPWRWSFDDVSGALIIADVGQDLWEEVNLQPSGSKGGENYGWRCYEGDHTYNTDSCKARANYTFPKYEYTHSDVTGDCSVTGGFVYREVLMLLCMANIILLIVVVVSSARLRCTMV</sequence>
<evidence type="ECO:0000256" key="2">
    <source>
        <dbReference type="SAM" id="SignalP"/>
    </source>
</evidence>
<keyword evidence="1" id="KW-0472">Membrane</keyword>
<feature type="domain" description="Glucose/Sorbosone dehydrogenase" evidence="3">
    <location>
        <begin position="35"/>
        <end position="300"/>
    </location>
</feature>
<reference evidence="4 5" key="1">
    <citation type="submission" date="2019-05" db="EMBL/GenBank/DDBJ databases">
        <title>Panacibacter sp. strain 17mud1-8 Genome sequencing and assembly.</title>
        <authorList>
            <person name="Chhetri G."/>
        </authorList>
    </citation>
    <scope>NUCLEOTIDE SEQUENCE [LARGE SCALE GENOMIC DNA]</scope>
    <source>
        <strain evidence="4 5">17mud1-8</strain>
    </source>
</reference>
<dbReference type="InterPro" id="IPR011042">
    <property type="entry name" value="6-blade_b-propeller_TolB-like"/>
</dbReference>
<dbReference type="Pfam" id="PF07995">
    <property type="entry name" value="GSDH"/>
    <property type="match status" value="1"/>
</dbReference>
<keyword evidence="1" id="KW-1133">Transmembrane helix</keyword>
<evidence type="ECO:0000313" key="4">
    <source>
        <dbReference type="EMBL" id="TKK69268.1"/>
    </source>
</evidence>
<comment type="caution">
    <text evidence="4">The sequence shown here is derived from an EMBL/GenBank/DDBJ whole genome shotgun (WGS) entry which is preliminary data.</text>
</comment>
<dbReference type="PANTHER" id="PTHR19328:SF75">
    <property type="entry name" value="ALDOSE SUGAR DEHYDROGENASE YLII"/>
    <property type="match status" value="1"/>
</dbReference>
<organism evidence="4 5">
    <name type="scientific">Ilyomonas limi</name>
    <dbReference type="NCBI Taxonomy" id="2575867"/>
    <lineage>
        <taxon>Bacteria</taxon>
        <taxon>Pseudomonadati</taxon>
        <taxon>Bacteroidota</taxon>
        <taxon>Chitinophagia</taxon>
        <taxon>Chitinophagales</taxon>
        <taxon>Chitinophagaceae</taxon>
        <taxon>Ilyomonas</taxon>
    </lineage>
</organism>
<keyword evidence="2" id="KW-0732">Signal</keyword>
<accession>A0A4U3L2L8</accession>
<keyword evidence="1" id="KW-0812">Transmembrane</keyword>
<feature type="chain" id="PRO_5020628700" evidence="2">
    <location>
        <begin position="21"/>
        <end position="337"/>
    </location>
</feature>
<feature type="signal peptide" evidence="2">
    <location>
        <begin position="1"/>
        <end position="20"/>
    </location>
</feature>
<feature type="transmembrane region" description="Helical" evidence="1">
    <location>
        <begin position="310"/>
        <end position="332"/>
    </location>
</feature>
<dbReference type="EMBL" id="SZQL01000005">
    <property type="protein sequence ID" value="TKK69268.1"/>
    <property type="molecule type" value="Genomic_DNA"/>
</dbReference>
<protein>
    <submittedName>
        <fullName evidence="4">PQQ-dependent sugar dehydrogenase</fullName>
    </submittedName>
</protein>
<evidence type="ECO:0000259" key="3">
    <source>
        <dbReference type="Pfam" id="PF07995"/>
    </source>
</evidence>
<dbReference type="OrthoDB" id="9770043at2"/>
<keyword evidence="5" id="KW-1185">Reference proteome</keyword>
<dbReference type="AlphaFoldDB" id="A0A4U3L2L8"/>
<dbReference type="Gene3D" id="2.120.10.30">
    <property type="entry name" value="TolB, C-terminal domain"/>
    <property type="match status" value="1"/>
</dbReference>
<gene>
    <name evidence="4" type="ORF">FC093_08085</name>
</gene>
<evidence type="ECO:0000256" key="1">
    <source>
        <dbReference type="SAM" id="Phobius"/>
    </source>
</evidence>
<evidence type="ECO:0000313" key="5">
    <source>
        <dbReference type="Proteomes" id="UP000305848"/>
    </source>
</evidence>
<proteinExistence type="predicted"/>
<dbReference type="PANTHER" id="PTHR19328">
    <property type="entry name" value="HEDGEHOG-INTERACTING PROTEIN"/>
    <property type="match status" value="1"/>
</dbReference>